<keyword evidence="3" id="KW-0238">DNA-binding</keyword>
<dbReference type="SUPFAM" id="SSF52172">
    <property type="entry name" value="CheY-like"/>
    <property type="match status" value="1"/>
</dbReference>
<keyword evidence="4" id="KW-0804">Transcription</keyword>
<reference evidence="9" key="1">
    <citation type="journal article" date="2019" name="Int. J. Syst. Evol. Microbiol.">
        <title>The Global Catalogue of Microorganisms (GCM) 10K type strain sequencing project: providing services to taxonomists for standard genome sequencing and annotation.</title>
        <authorList>
            <consortium name="The Broad Institute Genomics Platform"/>
            <consortium name="The Broad Institute Genome Sequencing Center for Infectious Disease"/>
            <person name="Wu L."/>
            <person name="Ma J."/>
        </authorList>
    </citation>
    <scope>NUCLEOTIDE SEQUENCE [LARGE SCALE GENOMIC DNA]</scope>
    <source>
        <strain evidence="9">CGMCC 4.7304</strain>
    </source>
</reference>
<dbReference type="InterPro" id="IPR039420">
    <property type="entry name" value="WalR-like"/>
</dbReference>
<evidence type="ECO:0000259" key="7">
    <source>
        <dbReference type="PROSITE" id="PS50110"/>
    </source>
</evidence>
<dbReference type="CDD" id="cd17535">
    <property type="entry name" value="REC_NarL-like"/>
    <property type="match status" value="1"/>
</dbReference>
<dbReference type="SMART" id="SM00448">
    <property type="entry name" value="REC"/>
    <property type="match status" value="1"/>
</dbReference>
<dbReference type="InterPro" id="IPR058245">
    <property type="entry name" value="NreC/VraR/RcsB-like_REC"/>
</dbReference>
<dbReference type="PROSITE" id="PS50110">
    <property type="entry name" value="RESPONSE_REGULATORY"/>
    <property type="match status" value="1"/>
</dbReference>
<dbReference type="SUPFAM" id="SSF46894">
    <property type="entry name" value="C-terminal effector domain of the bipartite response regulators"/>
    <property type="match status" value="1"/>
</dbReference>
<dbReference type="InterPro" id="IPR011006">
    <property type="entry name" value="CheY-like_superfamily"/>
</dbReference>
<evidence type="ECO:0000256" key="3">
    <source>
        <dbReference type="ARBA" id="ARBA00023125"/>
    </source>
</evidence>
<dbReference type="InterPro" id="IPR016032">
    <property type="entry name" value="Sig_transdc_resp-reg_C-effctor"/>
</dbReference>
<dbReference type="RefSeq" id="WP_390320987.1">
    <property type="nucleotide sequence ID" value="NZ_JBHSPB010000029.1"/>
</dbReference>
<proteinExistence type="predicted"/>
<organism evidence="8 9">
    <name type="scientific">Streptomyces gamaensis</name>
    <dbReference type="NCBI Taxonomy" id="1763542"/>
    <lineage>
        <taxon>Bacteria</taxon>
        <taxon>Bacillati</taxon>
        <taxon>Actinomycetota</taxon>
        <taxon>Actinomycetes</taxon>
        <taxon>Kitasatosporales</taxon>
        <taxon>Streptomycetaceae</taxon>
        <taxon>Streptomyces</taxon>
    </lineage>
</organism>
<feature type="modified residue" description="4-aspartylphosphate" evidence="5">
    <location>
        <position position="54"/>
    </location>
</feature>
<keyword evidence="1 5" id="KW-0597">Phosphoprotein</keyword>
<accession>A0ABW0Z760</accession>
<gene>
    <name evidence="8" type="ORF">ACFP1Z_30665</name>
</gene>
<evidence type="ECO:0000256" key="2">
    <source>
        <dbReference type="ARBA" id="ARBA00023015"/>
    </source>
</evidence>
<dbReference type="Proteomes" id="UP001596083">
    <property type="component" value="Unassembled WGS sequence"/>
</dbReference>
<dbReference type="SMART" id="SM00421">
    <property type="entry name" value="HTH_LUXR"/>
    <property type="match status" value="1"/>
</dbReference>
<dbReference type="PRINTS" id="PR00038">
    <property type="entry name" value="HTHLUXR"/>
</dbReference>
<dbReference type="InterPro" id="IPR001789">
    <property type="entry name" value="Sig_transdc_resp-reg_receiver"/>
</dbReference>
<dbReference type="PANTHER" id="PTHR43214">
    <property type="entry name" value="TWO-COMPONENT RESPONSE REGULATOR"/>
    <property type="match status" value="1"/>
</dbReference>
<dbReference type="EMBL" id="JBHSPB010000029">
    <property type="protein sequence ID" value="MFC5724526.1"/>
    <property type="molecule type" value="Genomic_DNA"/>
</dbReference>
<evidence type="ECO:0000313" key="9">
    <source>
        <dbReference type="Proteomes" id="UP001596083"/>
    </source>
</evidence>
<comment type="caution">
    <text evidence="8">The sequence shown here is derived from an EMBL/GenBank/DDBJ whole genome shotgun (WGS) entry which is preliminary data.</text>
</comment>
<dbReference type="Pfam" id="PF00196">
    <property type="entry name" value="GerE"/>
    <property type="match status" value="1"/>
</dbReference>
<feature type="domain" description="HTH luxR-type" evidence="6">
    <location>
        <begin position="149"/>
        <end position="214"/>
    </location>
</feature>
<name>A0ABW0Z760_9ACTN</name>
<dbReference type="InterPro" id="IPR000792">
    <property type="entry name" value="Tscrpt_reg_LuxR_C"/>
</dbReference>
<evidence type="ECO:0000256" key="1">
    <source>
        <dbReference type="ARBA" id="ARBA00022553"/>
    </source>
</evidence>
<dbReference type="CDD" id="cd06170">
    <property type="entry name" value="LuxR_C_like"/>
    <property type="match status" value="1"/>
</dbReference>
<evidence type="ECO:0000256" key="5">
    <source>
        <dbReference type="PROSITE-ProRule" id="PRU00169"/>
    </source>
</evidence>
<evidence type="ECO:0000259" key="6">
    <source>
        <dbReference type="PROSITE" id="PS50043"/>
    </source>
</evidence>
<dbReference type="PANTHER" id="PTHR43214:SF24">
    <property type="entry name" value="TRANSCRIPTIONAL REGULATORY PROTEIN NARL-RELATED"/>
    <property type="match status" value="1"/>
</dbReference>
<evidence type="ECO:0000313" key="8">
    <source>
        <dbReference type="EMBL" id="MFC5724526.1"/>
    </source>
</evidence>
<dbReference type="PROSITE" id="PS00622">
    <property type="entry name" value="HTH_LUXR_1"/>
    <property type="match status" value="1"/>
</dbReference>
<keyword evidence="2" id="KW-0805">Transcription regulation</keyword>
<sequence length="217" mass="23245">MIRVVLVDDDPIVLQGLRGILESQQDIQVVAEGQDGLTGIELARSTRPDVVLTDIRMPRMDGLALTAKATALPVPPKVIVLTTFGEEEYVRTALRNGAVGFLLKGAGPGELIHAVRVVAEGNAMLSPEVTMGMLEEFRDAQCSAVSADQQARLDTLTPRELDVLGAVAQGLSNLEIARALHMSESTVKTHFSRVLSKLELTNRVQAAILARDVGMVG</sequence>
<dbReference type="PROSITE" id="PS50043">
    <property type="entry name" value="HTH_LUXR_2"/>
    <property type="match status" value="1"/>
</dbReference>
<feature type="domain" description="Response regulatory" evidence="7">
    <location>
        <begin position="3"/>
        <end position="119"/>
    </location>
</feature>
<keyword evidence="9" id="KW-1185">Reference proteome</keyword>
<dbReference type="Pfam" id="PF00072">
    <property type="entry name" value="Response_reg"/>
    <property type="match status" value="1"/>
</dbReference>
<dbReference type="Gene3D" id="3.40.50.2300">
    <property type="match status" value="1"/>
</dbReference>
<evidence type="ECO:0000256" key="4">
    <source>
        <dbReference type="ARBA" id="ARBA00023163"/>
    </source>
</evidence>
<protein>
    <submittedName>
        <fullName evidence="8">Response regulator</fullName>
    </submittedName>
</protein>